<feature type="region of interest" description="Disordered" evidence="1">
    <location>
        <begin position="1"/>
        <end position="26"/>
    </location>
</feature>
<dbReference type="RefSeq" id="XP_024868309.1">
    <property type="nucleotide sequence ID" value="XM_025012541.1"/>
</dbReference>
<evidence type="ECO:0000313" key="3">
    <source>
        <dbReference type="RefSeq" id="XP_024868309.1"/>
    </source>
</evidence>
<feature type="compositionally biased region" description="Basic and acidic residues" evidence="1">
    <location>
        <begin position="9"/>
        <end position="21"/>
    </location>
</feature>
<keyword evidence="2" id="KW-1185">Reference proteome</keyword>
<sequence>MQRRRNKVKDKPPPDPRREYLDAESSDEAEKHIYTRVVTVDVISSILLQILTRQQYNNDDVSHNAANLKQVRSTGTRLNLDMDSTNGRVQFAITMAALYAPASAFGNHKFHDNFKDEIDVTGIYEVAFPTINVVATHEKIGDRVFRIYLSRCNRNLRQRLSRMNIVAGEEEDVTDELRPIYEMDELDKLIRCVKDMTTLSGLTDNDWTWKCDMDIREFFHEPSIPVLCIYHMNGSLTTEFSFPTAPVHELTYFVRQPNEILHPENFRERILFGSMNDKVEGHILGVIQNVFAPIFFTIETWPDSILRYFAPDLYYCILVKDTQLICITN</sequence>
<organism evidence="2 3">
    <name type="scientific">Temnothorax curvispinosus</name>
    <dbReference type="NCBI Taxonomy" id="300111"/>
    <lineage>
        <taxon>Eukaryota</taxon>
        <taxon>Metazoa</taxon>
        <taxon>Ecdysozoa</taxon>
        <taxon>Arthropoda</taxon>
        <taxon>Hexapoda</taxon>
        <taxon>Insecta</taxon>
        <taxon>Pterygota</taxon>
        <taxon>Neoptera</taxon>
        <taxon>Endopterygota</taxon>
        <taxon>Hymenoptera</taxon>
        <taxon>Apocrita</taxon>
        <taxon>Aculeata</taxon>
        <taxon>Formicoidea</taxon>
        <taxon>Formicidae</taxon>
        <taxon>Myrmicinae</taxon>
        <taxon>Temnothorax</taxon>
    </lineage>
</organism>
<dbReference type="OrthoDB" id="10251809at2759"/>
<evidence type="ECO:0000256" key="1">
    <source>
        <dbReference type="SAM" id="MobiDB-lite"/>
    </source>
</evidence>
<gene>
    <name evidence="3" type="primary">LOC112452376</name>
</gene>
<accession>A0A6J1PFK5</accession>
<name>A0A6J1PFK5_9HYME</name>
<proteinExistence type="predicted"/>
<protein>
    <submittedName>
        <fullName evidence="3">Uncharacterized protein LOC112452376</fullName>
    </submittedName>
</protein>
<reference evidence="3" key="1">
    <citation type="submission" date="2025-08" db="UniProtKB">
        <authorList>
            <consortium name="RefSeq"/>
        </authorList>
    </citation>
    <scope>IDENTIFICATION</scope>
    <source>
        <tissue evidence="3">Whole body</tissue>
    </source>
</reference>
<evidence type="ECO:0000313" key="2">
    <source>
        <dbReference type="Proteomes" id="UP000504618"/>
    </source>
</evidence>
<dbReference type="Proteomes" id="UP000504618">
    <property type="component" value="Unplaced"/>
</dbReference>
<dbReference type="AlphaFoldDB" id="A0A6J1PFK5"/>
<dbReference type="GeneID" id="112452376"/>